<evidence type="ECO:0000313" key="1">
    <source>
        <dbReference type="EMBL" id="RHL46566.1"/>
    </source>
</evidence>
<comment type="caution">
    <text evidence="1">The sequence shown here is derived from an EMBL/GenBank/DDBJ whole genome shotgun (WGS) entry which is preliminary data.</text>
</comment>
<dbReference type="GeneID" id="66466626"/>
<gene>
    <name evidence="1" type="ORF">DW018_05165</name>
</gene>
<proteinExistence type="predicted"/>
<dbReference type="RefSeq" id="WP_118379622.1">
    <property type="nucleotide sequence ID" value="NZ_CABJDQ010000003.1"/>
</dbReference>
<name>A0A415LDE5_9FIRM</name>
<dbReference type="AlphaFoldDB" id="A0A415LDE5"/>
<reference evidence="1 2" key="1">
    <citation type="submission" date="2018-08" db="EMBL/GenBank/DDBJ databases">
        <title>A genome reference for cultivated species of the human gut microbiota.</title>
        <authorList>
            <person name="Zou Y."/>
            <person name="Xue W."/>
            <person name="Luo G."/>
        </authorList>
    </citation>
    <scope>NUCLEOTIDE SEQUENCE [LARGE SCALE GENOMIC DNA]</scope>
    <source>
        <strain evidence="1 2">AF37-4</strain>
    </source>
</reference>
<sequence length="121" mass="14543">MTDFKIVAYEKENGEVPVEKFLENVNPKMRAKIYGLLEILQEKGNRLREPYSKHLEDGIFELRCKFGNDITRILYFFYYEGRIVMTNGFVKKTQKTPREEIQIAKDRRKDFIERVMKNENI</sequence>
<dbReference type="InterPro" id="IPR009241">
    <property type="entry name" value="HigB-like"/>
</dbReference>
<organism evidence="1 2">
    <name type="scientific">Eubacterium ventriosum</name>
    <dbReference type="NCBI Taxonomy" id="39496"/>
    <lineage>
        <taxon>Bacteria</taxon>
        <taxon>Bacillati</taxon>
        <taxon>Bacillota</taxon>
        <taxon>Clostridia</taxon>
        <taxon>Eubacteriales</taxon>
        <taxon>Eubacteriaceae</taxon>
        <taxon>Eubacterium</taxon>
    </lineage>
</organism>
<dbReference type="EMBL" id="QROT01000003">
    <property type="protein sequence ID" value="RHL46566.1"/>
    <property type="molecule type" value="Genomic_DNA"/>
</dbReference>
<dbReference type="Pfam" id="PF05973">
    <property type="entry name" value="Gp49"/>
    <property type="match status" value="1"/>
</dbReference>
<accession>A0A415LDE5</accession>
<evidence type="ECO:0000313" key="2">
    <source>
        <dbReference type="Proteomes" id="UP000283314"/>
    </source>
</evidence>
<dbReference type="Proteomes" id="UP000283314">
    <property type="component" value="Unassembled WGS sequence"/>
</dbReference>
<protein>
    <submittedName>
        <fullName evidence="1">Type II toxin-antitoxin system RelE/ParE family toxin</fullName>
    </submittedName>
</protein>